<evidence type="ECO:0000256" key="5">
    <source>
        <dbReference type="ARBA" id="ARBA00022989"/>
    </source>
</evidence>
<feature type="transmembrane region" description="Helical" evidence="8">
    <location>
        <begin position="285"/>
        <end position="304"/>
    </location>
</feature>
<dbReference type="InterPro" id="IPR036640">
    <property type="entry name" value="ABC1_TM_sf"/>
</dbReference>
<dbReference type="Proteomes" id="UP001301769">
    <property type="component" value="Unassembled WGS sequence"/>
</dbReference>
<evidence type="ECO:0000256" key="8">
    <source>
        <dbReference type="SAM" id="Phobius"/>
    </source>
</evidence>
<evidence type="ECO:0000256" key="7">
    <source>
        <dbReference type="SAM" id="MobiDB-lite"/>
    </source>
</evidence>
<feature type="transmembrane region" description="Helical" evidence="8">
    <location>
        <begin position="794"/>
        <end position="815"/>
    </location>
</feature>
<dbReference type="GO" id="GO:0016887">
    <property type="term" value="F:ATP hydrolysis activity"/>
    <property type="evidence" value="ECO:0007669"/>
    <property type="project" value="InterPro"/>
</dbReference>
<dbReference type="PROSITE" id="PS50893">
    <property type="entry name" value="ABC_TRANSPORTER_2"/>
    <property type="match status" value="2"/>
</dbReference>
<accession>A0AAN6YJ10</accession>
<feature type="region of interest" description="Disordered" evidence="7">
    <location>
        <begin position="1"/>
        <end position="26"/>
    </location>
</feature>
<dbReference type="InterPro" id="IPR011527">
    <property type="entry name" value="ABC1_TM_dom"/>
</dbReference>
<protein>
    <submittedName>
        <fullName evidence="11">ABC transporter expressed in the mitochondrial inner membrane</fullName>
    </submittedName>
</protein>
<feature type="domain" description="ABC transporter" evidence="9">
    <location>
        <begin position="1115"/>
        <end position="1400"/>
    </location>
</feature>
<feature type="domain" description="ABC transporter" evidence="9">
    <location>
        <begin position="375"/>
        <end position="614"/>
    </location>
</feature>
<feature type="transmembrane region" description="Helical" evidence="8">
    <location>
        <begin position="908"/>
        <end position="932"/>
    </location>
</feature>
<keyword evidence="3" id="KW-0547">Nucleotide-binding</keyword>
<dbReference type="InterPro" id="IPR003593">
    <property type="entry name" value="AAA+_ATPase"/>
</dbReference>
<keyword evidence="6 8" id="KW-0472">Membrane</keyword>
<feature type="region of interest" description="Disordered" evidence="7">
    <location>
        <begin position="1479"/>
        <end position="1498"/>
    </location>
</feature>
<dbReference type="PROSITE" id="PS50929">
    <property type="entry name" value="ABC_TM1F"/>
    <property type="match status" value="2"/>
</dbReference>
<dbReference type="Gene3D" id="3.40.50.300">
    <property type="entry name" value="P-loop containing nucleotide triphosphate hydrolases"/>
    <property type="match status" value="2"/>
</dbReference>
<feature type="transmembrane region" description="Helical" evidence="8">
    <location>
        <begin position="316"/>
        <end position="337"/>
    </location>
</feature>
<evidence type="ECO:0000256" key="3">
    <source>
        <dbReference type="ARBA" id="ARBA00022741"/>
    </source>
</evidence>
<feature type="transmembrane region" description="Helical" evidence="8">
    <location>
        <begin position="1053"/>
        <end position="1073"/>
    </location>
</feature>
<comment type="caution">
    <text evidence="11">The sequence shown here is derived from an EMBL/GenBank/DDBJ whole genome shotgun (WGS) entry which is preliminary data.</text>
</comment>
<evidence type="ECO:0000259" key="9">
    <source>
        <dbReference type="PROSITE" id="PS50893"/>
    </source>
</evidence>
<dbReference type="Pfam" id="PF00005">
    <property type="entry name" value="ABC_tran"/>
    <property type="match status" value="2"/>
</dbReference>
<keyword evidence="12" id="KW-1185">Reference proteome</keyword>
<dbReference type="CDD" id="cd18578">
    <property type="entry name" value="ABC_6TM_Pgp_ABCB1_D2_like"/>
    <property type="match status" value="1"/>
</dbReference>
<dbReference type="PROSITE" id="PS00211">
    <property type="entry name" value="ABC_TRANSPORTER_1"/>
    <property type="match status" value="1"/>
</dbReference>
<proteinExistence type="predicted"/>
<dbReference type="CDD" id="cd18577">
    <property type="entry name" value="ABC_6TM_Pgp_ABCB1_D1_like"/>
    <property type="match status" value="1"/>
</dbReference>
<feature type="transmembrane region" description="Helical" evidence="8">
    <location>
        <begin position="42"/>
        <end position="73"/>
    </location>
</feature>
<evidence type="ECO:0000256" key="6">
    <source>
        <dbReference type="ARBA" id="ARBA00023136"/>
    </source>
</evidence>
<evidence type="ECO:0000313" key="11">
    <source>
        <dbReference type="EMBL" id="KAK4217547.1"/>
    </source>
</evidence>
<dbReference type="PANTHER" id="PTHR43394">
    <property type="entry name" value="ATP-DEPENDENT PERMEASE MDL1, MITOCHONDRIAL"/>
    <property type="match status" value="1"/>
</dbReference>
<dbReference type="InterPro" id="IPR039421">
    <property type="entry name" value="Type_1_exporter"/>
</dbReference>
<dbReference type="GO" id="GO:0015421">
    <property type="term" value="F:ABC-type oligopeptide transporter activity"/>
    <property type="evidence" value="ECO:0007669"/>
    <property type="project" value="TreeGrafter"/>
</dbReference>
<evidence type="ECO:0000256" key="4">
    <source>
        <dbReference type="ARBA" id="ARBA00022840"/>
    </source>
</evidence>
<dbReference type="InterPro" id="IPR003439">
    <property type="entry name" value="ABC_transporter-like_ATP-bd"/>
</dbReference>
<dbReference type="GO" id="GO:0005524">
    <property type="term" value="F:ATP binding"/>
    <property type="evidence" value="ECO:0007669"/>
    <property type="project" value="UniProtKB-KW"/>
</dbReference>
<evidence type="ECO:0000259" key="10">
    <source>
        <dbReference type="PROSITE" id="PS50929"/>
    </source>
</evidence>
<reference evidence="11" key="1">
    <citation type="journal article" date="2023" name="Mol. Phylogenet. Evol.">
        <title>Genome-scale phylogeny and comparative genomics of the fungal order Sordariales.</title>
        <authorList>
            <person name="Hensen N."/>
            <person name="Bonometti L."/>
            <person name="Westerberg I."/>
            <person name="Brannstrom I.O."/>
            <person name="Guillou S."/>
            <person name="Cros-Aarteil S."/>
            <person name="Calhoun S."/>
            <person name="Haridas S."/>
            <person name="Kuo A."/>
            <person name="Mondo S."/>
            <person name="Pangilinan J."/>
            <person name="Riley R."/>
            <person name="LaButti K."/>
            <person name="Andreopoulos B."/>
            <person name="Lipzen A."/>
            <person name="Chen C."/>
            <person name="Yan M."/>
            <person name="Daum C."/>
            <person name="Ng V."/>
            <person name="Clum A."/>
            <person name="Steindorff A."/>
            <person name="Ohm R.A."/>
            <person name="Martin F."/>
            <person name="Silar P."/>
            <person name="Natvig D.O."/>
            <person name="Lalanne C."/>
            <person name="Gautier V."/>
            <person name="Ament-Velasquez S.L."/>
            <person name="Kruys A."/>
            <person name="Hutchinson M.I."/>
            <person name="Powell A.J."/>
            <person name="Barry K."/>
            <person name="Miller A.N."/>
            <person name="Grigoriev I.V."/>
            <person name="Debuchy R."/>
            <person name="Gladieux P."/>
            <person name="Hiltunen Thoren M."/>
            <person name="Johannesson H."/>
        </authorList>
    </citation>
    <scope>NUCLEOTIDE SEQUENCE</scope>
    <source>
        <strain evidence="11">PSN293</strain>
    </source>
</reference>
<feature type="transmembrane region" description="Helical" evidence="8">
    <location>
        <begin position="835"/>
        <end position="856"/>
    </location>
</feature>
<dbReference type="InterPro" id="IPR017871">
    <property type="entry name" value="ABC_transporter-like_CS"/>
</dbReference>
<dbReference type="InterPro" id="IPR027417">
    <property type="entry name" value="P-loop_NTPase"/>
</dbReference>
<evidence type="ECO:0000256" key="2">
    <source>
        <dbReference type="ARBA" id="ARBA00022692"/>
    </source>
</evidence>
<dbReference type="SUPFAM" id="SSF52540">
    <property type="entry name" value="P-loop containing nucleoside triphosphate hydrolases"/>
    <property type="match status" value="2"/>
</dbReference>
<keyword evidence="4" id="KW-0067">ATP-binding</keyword>
<feature type="transmembrane region" description="Helical" evidence="8">
    <location>
        <begin position="93"/>
        <end position="117"/>
    </location>
</feature>
<dbReference type="Gene3D" id="1.20.1560.10">
    <property type="entry name" value="ABC transporter type 1, transmembrane domain"/>
    <property type="match status" value="2"/>
</dbReference>
<dbReference type="EMBL" id="MU858059">
    <property type="protein sequence ID" value="KAK4217547.1"/>
    <property type="molecule type" value="Genomic_DNA"/>
</dbReference>
<feature type="transmembrane region" description="Helical" evidence="8">
    <location>
        <begin position="1020"/>
        <end position="1041"/>
    </location>
</feature>
<evidence type="ECO:0000313" key="12">
    <source>
        <dbReference type="Proteomes" id="UP001301769"/>
    </source>
</evidence>
<gene>
    <name evidence="11" type="ORF">QBC37DRAFT_449686</name>
</gene>
<keyword evidence="2 8" id="KW-0812">Transmembrane</keyword>
<dbReference type="Pfam" id="PF00664">
    <property type="entry name" value="ABC_membrane"/>
    <property type="match status" value="2"/>
</dbReference>
<reference evidence="11" key="2">
    <citation type="submission" date="2023-05" db="EMBL/GenBank/DDBJ databases">
        <authorList>
            <consortium name="Lawrence Berkeley National Laboratory"/>
            <person name="Steindorff A."/>
            <person name="Hensen N."/>
            <person name="Bonometti L."/>
            <person name="Westerberg I."/>
            <person name="Brannstrom I.O."/>
            <person name="Guillou S."/>
            <person name="Cros-Aarteil S."/>
            <person name="Calhoun S."/>
            <person name="Haridas S."/>
            <person name="Kuo A."/>
            <person name="Mondo S."/>
            <person name="Pangilinan J."/>
            <person name="Riley R."/>
            <person name="Labutti K."/>
            <person name="Andreopoulos B."/>
            <person name="Lipzen A."/>
            <person name="Chen C."/>
            <person name="Yanf M."/>
            <person name="Daum C."/>
            <person name="Ng V."/>
            <person name="Clum A."/>
            <person name="Ohm R."/>
            <person name="Martin F."/>
            <person name="Silar P."/>
            <person name="Natvig D."/>
            <person name="Lalanne C."/>
            <person name="Gautier V."/>
            <person name="Ament-Velasquez S.L."/>
            <person name="Kruys A."/>
            <person name="Hutchinson M.I."/>
            <person name="Powell A.J."/>
            <person name="Barry K."/>
            <person name="Miller A.N."/>
            <person name="Grigoriev I.V."/>
            <person name="Debuchy R."/>
            <person name="Gladieux P."/>
            <person name="Thoren M.H."/>
            <person name="Johannesson H."/>
        </authorList>
    </citation>
    <scope>NUCLEOTIDE SEQUENCE</scope>
    <source>
        <strain evidence="11">PSN293</strain>
    </source>
</reference>
<dbReference type="SMART" id="SM00382">
    <property type="entry name" value="AAA"/>
    <property type="match status" value="2"/>
</dbReference>
<feature type="domain" description="ABC transmembrane type-1" evidence="10">
    <location>
        <begin position="48"/>
        <end position="338"/>
    </location>
</feature>
<name>A0AAN6YJ10_9PEZI</name>
<dbReference type="GO" id="GO:0090374">
    <property type="term" value="P:oligopeptide export from mitochondrion"/>
    <property type="evidence" value="ECO:0007669"/>
    <property type="project" value="TreeGrafter"/>
</dbReference>
<feature type="transmembrane region" description="Helical" evidence="8">
    <location>
        <begin position="197"/>
        <end position="217"/>
    </location>
</feature>
<evidence type="ECO:0000256" key="1">
    <source>
        <dbReference type="ARBA" id="ARBA00004141"/>
    </source>
</evidence>
<feature type="compositionally biased region" description="Acidic residues" evidence="7">
    <location>
        <begin position="1479"/>
        <end position="1488"/>
    </location>
</feature>
<keyword evidence="5 8" id="KW-1133">Transmembrane helix</keyword>
<dbReference type="PANTHER" id="PTHR43394:SF15">
    <property type="entry name" value="ALPHA-FACTOR-TRANSPORTING ATPASE"/>
    <property type="match status" value="1"/>
</dbReference>
<dbReference type="SUPFAM" id="SSF90123">
    <property type="entry name" value="ABC transporter transmembrane region"/>
    <property type="match status" value="2"/>
</dbReference>
<dbReference type="FunFam" id="3.40.50.300:FF:001471">
    <property type="entry name" value="P-loop containing nucleoside triphosphate hydrolase protein"/>
    <property type="match status" value="1"/>
</dbReference>
<dbReference type="GO" id="GO:0005743">
    <property type="term" value="C:mitochondrial inner membrane"/>
    <property type="evidence" value="ECO:0007669"/>
    <property type="project" value="TreeGrafter"/>
</dbReference>
<sequence length="1514" mass="165744">MEKSPKDSTVDITSQETGKGPNPDAHQSSFKDLFSFSRPRHVLVMVSALATAALVAAGRTAYAVLLGKIFGVVAQWGAGTLDPDEFLSQISRWSIYFVVLGAGMWFVSSVDIALWVVTGELRARTTRETLFSSLLDKPTGWYDLRMNGLASLLVGIHTQTRELQMATSQTLGFLICDIFAFLACILVAFIYSFKLTLVMLATGFPSALVLWGIGRFVDPAIEGQKRELAEASKHATAATTGIDLVKVYNGADNESFRFMSAIRRSGKYYLRQVLCNCGQMSYIKLWMLVLFVVGFFFAVVLVNSDDLTPGNALTTFYAALIAFQSVETLGPHWLILAKGMVSGKLLKSLVHDSAKHSRGDKDNGWYRPLCCQGNIYMRNVSFAYPSNPDKIVLQPSSFHFTAGETTFVVGKSGSGKSTLGNLLTRSYQPLSGLITVDDHPLPRLQLEWLRRNITLVQQFSVTFSGSFIENVALGAFDPSRVSIEDVQKACSLALLQSTISGLPDGIRTKIGHGGCSLSGGQQQRLALARAKLRDPPVLILDEITSGLDPVCRTLIMDAIRLWRKGKTTIIITHEVAQIQDDEYVYVLENGTIVQEGFRNELSHSPSGLFSTLLASADDACPSVGTSVYSSDAESDVEVQKNPLKRGAYGKLMRSLSLDKKRQSGLFHRLATTPEPTGAPSVLTTLSRSNSLRNQHTEDVPIKAEGLAIVTQTALEVQKTRTQNPRRCMIEGQPIAAHNDPSQSLDSLEMFFLERLDNRKSKDNSSLPRTKIHPSLVSILKTVWPTLDKAGKLELILGVALCLVVAASNPVFSFIFSQLLSAFWLPEDRHQAGSKWAAALTAVAVIDACATFFGYYLMERVAQKWVDALRAEAIKRILMQPRPWFDKANHSPSTITQCLERNGEEMRKLVGMLVPIFLTVTGMILAALVWALAIRWDLTLVTLAGVPVTLAAARLNSMVSDKWEGICEKAAASTNSIFTETFSHIKVVRAFTLEKHFTTKHTKSAQETYELGTKRALYMGIFYGLYQSIAFFLTAMVFYYAAKILSQGLVSTTDVIRIVNLLLFSLGTAVSLLANLPQVAAAKTTALQMLYFANLSHSASHESQGGSRRVTTPLPIRMHHLQFAYPSAPKTLILRNINLQIDPGTCTAIVGTSGCGKTTIGALLLRLYEPTTPNNNYYHKWSSTPEIIQPLSYANLPTVPASSFSTQCLRSHMGYVPQHPFLFPISIRENILYGLDSRSNEEILSHDNVENAAKLAGIHDFVASLPEGYNTLVGEGGLQLSGGQMQRLSIARALVRRPSLLVLDEPTSALDATSAEGVREVIRNLVLVSTGWGGGFRSCSGQQESVDNRDMAMAVVVITHSKEMMRIADQLVVVENGTVVETGVRGYDELISRGGRFAQLVGGGHWAGGSDYSSSSSTLATSLARGIKRKAKKNDSWLPSPVDEGDEDFEVGGERAQSVVSSEWYTLYDDVAATTAAEVDDDAVEEEQEEVRVSPGPRRQVRLVNEQALKKLEGA</sequence>
<feature type="domain" description="ABC transmembrane type-1" evidence="10">
    <location>
        <begin position="795"/>
        <end position="1080"/>
    </location>
</feature>
<comment type="subcellular location">
    <subcellularLocation>
        <location evidence="1">Membrane</location>
        <topology evidence="1">Multi-pass membrane protein</topology>
    </subcellularLocation>
</comment>
<feature type="transmembrane region" description="Helical" evidence="8">
    <location>
        <begin position="171"/>
        <end position="191"/>
    </location>
</feature>
<organism evidence="11 12">
    <name type="scientific">Rhypophila decipiens</name>
    <dbReference type="NCBI Taxonomy" id="261697"/>
    <lineage>
        <taxon>Eukaryota</taxon>
        <taxon>Fungi</taxon>
        <taxon>Dikarya</taxon>
        <taxon>Ascomycota</taxon>
        <taxon>Pezizomycotina</taxon>
        <taxon>Sordariomycetes</taxon>
        <taxon>Sordariomycetidae</taxon>
        <taxon>Sordariales</taxon>
        <taxon>Naviculisporaceae</taxon>
        <taxon>Rhypophila</taxon>
    </lineage>
</organism>